<dbReference type="Proteomes" id="UP000676194">
    <property type="component" value="Chromosome"/>
</dbReference>
<evidence type="ECO:0000313" key="2">
    <source>
        <dbReference type="Proteomes" id="UP000676194"/>
    </source>
</evidence>
<protein>
    <submittedName>
        <fullName evidence="1">Uncharacterized protein</fullName>
    </submittedName>
</protein>
<organism evidence="1 2">
    <name type="scientific">Telmatocola sphagniphila</name>
    <dbReference type="NCBI Taxonomy" id="1123043"/>
    <lineage>
        <taxon>Bacteria</taxon>
        <taxon>Pseudomonadati</taxon>
        <taxon>Planctomycetota</taxon>
        <taxon>Planctomycetia</taxon>
        <taxon>Gemmatales</taxon>
        <taxon>Gemmataceae</taxon>
    </lineage>
</organism>
<dbReference type="KEGG" id="tsph:KIH39_18025"/>
<proteinExistence type="predicted"/>
<keyword evidence="2" id="KW-1185">Reference proteome</keyword>
<sequence>MTAALKSARWKVKIRDKENREPPHFTIIRGTKSWRIDLRTAEFMDDSPDPSEIPKELIELIRDEANWQELCDVWDKMYPHNPVSDDENAD</sequence>
<gene>
    <name evidence="1" type="ORF">KIH39_18025</name>
</gene>
<reference evidence="1" key="1">
    <citation type="submission" date="2021-05" db="EMBL/GenBank/DDBJ databases">
        <title>Complete genome sequence of the cellulolytic planctomycete Telmatocola sphagniphila SP2T and characterization of the first cellulase from planctomycetes.</title>
        <authorList>
            <person name="Rakitin A.L."/>
            <person name="Beletsky A.V."/>
            <person name="Naumoff D.G."/>
            <person name="Kulichevskaya I.S."/>
            <person name="Mardanov A.V."/>
            <person name="Ravin N.V."/>
            <person name="Dedysh S.N."/>
        </authorList>
    </citation>
    <scope>NUCLEOTIDE SEQUENCE</scope>
    <source>
        <strain evidence="1">SP2T</strain>
    </source>
</reference>
<dbReference type="AlphaFoldDB" id="A0A8E6B425"/>
<evidence type="ECO:0000313" key="1">
    <source>
        <dbReference type="EMBL" id="QVL30741.1"/>
    </source>
</evidence>
<name>A0A8E6B425_9BACT</name>
<dbReference type="RefSeq" id="WP_213494624.1">
    <property type="nucleotide sequence ID" value="NZ_CP074694.1"/>
</dbReference>
<dbReference type="EMBL" id="CP074694">
    <property type="protein sequence ID" value="QVL30741.1"/>
    <property type="molecule type" value="Genomic_DNA"/>
</dbReference>
<accession>A0A8E6B425</accession>